<dbReference type="Proteomes" id="UP000010475">
    <property type="component" value="Chromosome"/>
</dbReference>
<sequence>MAEFIDIIPNVPRINPNAHLIVGAAGEVYSWVGSDVFVLEGIQPASIRDLLALIDGVRPLEAICAELADGYNLDHLHEIILALSKVQIIQEAPLTEAAPENDGWEPPAAPEQIRQKAMGYAPQKAIALLGNHQLLDTLDKTFAAAGFQHRQTFRLNNFESCQTPEFLALQQARILCPPPTADIESLDSVNVSWLSQLFKEFDFVICALEGVPFQALFDVNKSALASGTPCLFVTASQETALIGPTVIRGATACFGCRVITLETVPSVFGEILPQLSTPMIGVDSPILANVARECLEEAISILGSTLTATRATSVLQITPQGRTVKRLLPSGECHECAPRLDAPLGVLERKAIASAAEEISRIWPLSPQSTTPPAADAYQTVGILGGGTAGYLTALAFRALRPDIKVTLIESSAIPVIGVGEATTPELVKFLHSPRFLGLDIVDFYQRVRPTWKLGIKFQWGLPDDYEFTFPFQRGRLLESHLYESTLNNQSLGAMLMSGDRIPVFDQGDGTPLSLLHQVRWAYHLDNRRFIRYLKEEAIAAGINHLDVKISDAQMSADGENITHLITEDGRQLAYDLYIDCSGFRSFLLEQKLGSKFVSYAGTLGTDHAIAATVPHNGTIKPYTLAETMNNGWCWNIPFEDADHRGYVFSSAFCSDEQAVAEMRAKNPGMSEPSLIKFRSGRHEHFWKGNVVAIGNSYAFVEPLESTAIHMIVQELELLLTHFPASKRDQAVKSVLNRKINHRWDSLRWFLGIHYKFNHRLSTPFWQAVNRDTDISGAAERVALFQERAPLSYQNSMFYTLHPPEFFSDDHSYDTLLFGQQIPARFVEPVEDAATWQRQLAILKGLTSTAMPQHQALTCLRDKRPDLLYDFAKRRDSWLHTWLPA</sequence>
<dbReference type="OrthoDB" id="8868802at2"/>
<proteinExistence type="inferred from homology"/>
<name>K9X341_9NOST</name>
<evidence type="ECO:0000256" key="1">
    <source>
        <dbReference type="ARBA" id="ARBA00038396"/>
    </source>
</evidence>
<dbReference type="STRING" id="56107.Cylst_4396"/>
<dbReference type="InterPro" id="IPR050816">
    <property type="entry name" value="Flavin-dep_Halogenase_NPB"/>
</dbReference>
<dbReference type="PATRIC" id="fig|56107.3.peg.4825"/>
<dbReference type="Pfam" id="PF04820">
    <property type="entry name" value="Trp_halogenase"/>
    <property type="match status" value="1"/>
</dbReference>
<dbReference type="KEGG" id="csg:Cylst_4396"/>
<dbReference type="PANTHER" id="PTHR43747">
    <property type="entry name" value="FAD-BINDING PROTEIN"/>
    <property type="match status" value="1"/>
</dbReference>
<comment type="similarity">
    <text evidence="1">Belongs to the flavin-dependent halogenase family. Bacterial tryptophan halogenase subfamily.</text>
</comment>
<dbReference type="InterPro" id="IPR006905">
    <property type="entry name" value="Flavin_halogenase"/>
</dbReference>
<dbReference type="RefSeq" id="WP_015209728.1">
    <property type="nucleotide sequence ID" value="NC_019757.1"/>
</dbReference>
<dbReference type="HOGENOM" id="CLU_325636_0_0_3"/>
<dbReference type="SUPFAM" id="SSF51905">
    <property type="entry name" value="FAD/NAD(P)-binding domain"/>
    <property type="match status" value="1"/>
</dbReference>
<evidence type="ECO:0000313" key="3">
    <source>
        <dbReference type="Proteomes" id="UP000010475"/>
    </source>
</evidence>
<dbReference type="AlphaFoldDB" id="K9X341"/>
<protein>
    <submittedName>
        <fullName evidence="2">2-polyprenyl-6-methoxyphenol hydroxylase-like oxidoreductase</fullName>
    </submittedName>
</protein>
<dbReference type="Gene3D" id="3.40.50.720">
    <property type="entry name" value="NAD(P)-binding Rossmann-like Domain"/>
    <property type="match status" value="1"/>
</dbReference>
<accession>K9X341</accession>
<dbReference type="EMBL" id="CP003642">
    <property type="protein sequence ID" value="AFZ26486.1"/>
    <property type="molecule type" value="Genomic_DNA"/>
</dbReference>
<dbReference type="eggNOG" id="COG0665">
    <property type="taxonomic scope" value="Bacteria"/>
</dbReference>
<dbReference type="Gene3D" id="3.50.50.60">
    <property type="entry name" value="FAD/NAD(P)-binding domain"/>
    <property type="match status" value="1"/>
</dbReference>
<dbReference type="GO" id="GO:0004497">
    <property type="term" value="F:monooxygenase activity"/>
    <property type="evidence" value="ECO:0007669"/>
    <property type="project" value="InterPro"/>
</dbReference>
<dbReference type="PANTHER" id="PTHR43747:SF4">
    <property type="entry name" value="FLAVIN-DEPENDENT TRYPTOPHAN HALOGENASE"/>
    <property type="match status" value="1"/>
</dbReference>
<gene>
    <name evidence="2" type="ORF">Cylst_4396</name>
</gene>
<keyword evidence="3" id="KW-1185">Reference proteome</keyword>
<dbReference type="InterPro" id="IPR036188">
    <property type="entry name" value="FAD/NAD-bd_sf"/>
</dbReference>
<evidence type="ECO:0000313" key="2">
    <source>
        <dbReference type="EMBL" id="AFZ26486.1"/>
    </source>
</evidence>
<reference evidence="2 3" key="1">
    <citation type="submission" date="2012-06" db="EMBL/GenBank/DDBJ databases">
        <title>Finished chromosome of genome of Cylindrospermum stagnale PCC 7417.</title>
        <authorList>
            <consortium name="US DOE Joint Genome Institute"/>
            <person name="Gugger M."/>
            <person name="Coursin T."/>
            <person name="Rippka R."/>
            <person name="Tandeau De Marsac N."/>
            <person name="Huntemann M."/>
            <person name="Wei C.-L."/>
            <person name="Han J."/>
            <person name="Detter J.C."/>
            <person name="Han C."/>
            <person name="Tapia R."/>
            <person name="Chen A."/>
            <person name="Kyrpides N."/>
            <person name="Mavromatis K."/>
            <person name="Markowitz V."/>
            <person name="Szeto E."/>
            <person name="Ivanova N."/>
            <person name="Pagani I."/>
            <person name="Pati A."/>
            <person name="Goodwin L."/>
            <person name="Nordberg H.P."/>
            <person name="Cantor M.N."/>
            <person name="Hua S.X."/>
            <person name="Woyke T."/>
            <person name="Kerfeld C.A."/>
        </authorList>
    </citation>
    <scope>NUCLEOTIDE SEQUENCE [LARGE SCALE GENOMIC DNA]</scope>
    <source>
        <strain evidence="2 3">PCC 7417</strain>
    </source>
</reference>
<organism evidence="2 3">
    <name type="scientific">Cylindrospermum stagnale PCC 7417</name>
    <dbReference type="NCBI Taxonomy" id="56107"/>
    <lineage>
        <taxon>Bacteria</taxon>
        <taxon>Bacillati</taxon>
        <taxon>Cyanobacteriota</taxon>
        <taxon>Cyanophyceae</taxon>
        <taxon>Nostocales</taxon>
        <taxon>Nostocaceae</taxon>
        <taxon>Cylindrospermum</taxon>
    </lineage>
</organism>